<evidence type="ECO:0000313" key="3">
    <source>
        <dbReference type="Proteomes" id="UP000230154"/>
    </source>
</evidence>
<organism evidence="2 3">
    <name type="scientific">Candidatus Magasanikbacteria bacterium CG10_big_fil_rev_8_21_14_0_10_47_10</name>
    <dbReference type="NCBI Taxonomy" id="1974652"/>
    <lineage>
        <taxon>Bacteria</taxon>
        <taxon>Candidatus Magasanikiibacteriota</taxon>
    </lineage>
</organism>
<dbReference type="SUPFAM" id="SSF51905">
    <property type="entry name" value="FAD/NAD(P)-binding domain"/>
    <property type="match status" value="1"/>
</dbReference>
<feature type="domain" description="Amine oxidase" evidence="1">
    <location>
        <begin position="15"/>
        <end position="256"/>
    </location>
</feature>
<dbReference type="InterPro" id="IPR050464">
    <property type="entry name" value="Zeta_carotene_desat/Oxidored"/>
</dbReference>
<name>A0A2H0TPH5_9BACT</name>
<dbReference type="Pfam" id="PF01593">
    <property type="entry name" value="Amino_oxidase"/>
    <property type="match status" value="1"/>
</dbReference>
<sequence length="376" mass="43697">MGFPNIIIVGGGLNGLGCAKRLTEKGVPFTLITENIGGRVKMSPDGETNYGAYYITADCHTIMPYIKKMNLVHFAKAHFHQGKKQYRVYSFRMIKHIPAAIRLLIEIFRFRHHVQKIRKQAFHTAYRDLIESDPYLKKYYHQKAGVFIKQHGLENFTKEYLEQFLWAAYFTDPREVSTSIFLGVLLTLIVPSYSFVFQFDKLIAPFKKRITCDTVTEISRGRDKRFTLKTASGKSHRCDILVLATPMNITNTLVTPQKIKGGINVNYYHIRGKIKKKYDVKWYSFFPIKDEAVISREANGTYLYFYGRKDRIVHYFDSWEVITKDAWRPALFFLGDEYIDEQPEPNLFLANDHNVPSTEDAFINGHYVANLILKQL</sequence>
<dbReference type="AlphaFoldDB" id="A0A2H0TPH5"/>
<dbReference type="PANTHER" id="PTHR42923:SF46">
    <property type="entry name" value="AMINE OXIDASE"/>
    <property type="match status" value="1"/>
</dbReference>
<dbReference type="Gene3D" id="3.50.50.60">
    <property type="entry name" value="FAD/NAD(P)-binding domain"/>
    <property type="match status" value="1"/>
</dbReference>
<dbReference type="Proteomes" id="UP000230154">
    <property type="component" value="Unassembled WGS sequence"/>
</dbReference>
<dbReference type="PANTHER" id="PTHR42923">
    <property type="entry name" value="PROTOPORPHYRINOGEN OXIDASE"/>
    <property type="match status" value="1"/>
</dbReference>
<gene>
    <name evidence="2" type="ORF">COU35_04465</name>
</gene>
<dbReference type="InterPro" id="IPR002937">
    <property type="entry name" value="Amino_oxidase"/>
</dbReference>
<dbReference type="GO" id="GO:0016491">
    <property type="term" value="F:oxidoreductase activity"/>
    <property type="evidence" value="ECO:0007669"/>
    <property type="project" value="InterPro"/>
</dbReference>
<evidence type="ECO:0000259" key="1">
    <source>
        <dbReference type="Pfam" id="PF01593"/>
    </source>
</evidence>
<accession>A0A2H0TPH5</accession>
<protein>
    <recommendedName>
        <fullName evidence="1">Amine oxidase domain-containing protein</fullName>
    </recommendedName>
</protein>
<proteinExistence type="predicted"/>
<reference evidence="3" key="1">
    <citation type="submission" date="2017-09" db="EMBL/GenBank/DDBJ databases">
        <title>Depth-based differentiation of microbial function through sediment-hosted aquifers and enrichment of novel symbionts in the deep terrestrial subsurface.</title>
        <authorList>
            <person name="Probst A.J."/>
            <person name="Ladd B."/>
            <person name="Jarett J.K."/>
            <person name="Geller-Mcgrath D.E."/>
            <person name="Sieber C.M.K."/>
            <person name="Emerson J.B."/>
            <person name="Anantharaman K."/>
            <person name="Thomas B.C."/>
            <person name="Malmstrom R."/>
            <person name="Stieglmeier M."/>
            <person name="Klingl A."/>
            <person name="Woyke T."/>
            <person name="Ryan C.M."/>
            <person name="Banfield J.F."/>
        </authorList>
    </citation>
    <scope>NUCLEOTIDE SEQUENCE [LARGE SCALE GENOMIC DNA]</scope>
</reference>
<evidence type="ECO:0000313" key="2">
    <source>
        <dbReference type="EMBL" id="PIR74068.1"/>
    </source>
</evidence>
<dbReference type="EMBL" id="PFCB01000030">
    <property type="protein sequence ID" value="PIR74068.1"/>
    <property type="molecule type" value="Genomic_DNA"/>
</dbReference>
<dbReference type="InterPro" id="IPR036188">
    <property type="entry name" value="FAD/NAD-bd_sf"/>
</dbReference>
<comment type="caution">
    <text evidence="2">The sequence shown here is derived from an EMBL/GenBank/DDBJ whole genome shotgun (WGS) entry which is preliminary data.</text>
</comment>